<organism evidence="2 3">
    <name type="scientific">Stigmatella ashevillensis</name>
    <dbReference type="NCBI Taxonomy" id="2995309"/>
    <lineage>
        <taxon>Bacteria</taxon>
        <taxon>Pseudomonadati</taxon>
        <taxon>Myxococcota</taxon>
        <taxon>Myxococcia</taxon>
        <taxon>Myxococcales</taxon>
        <taxon>Cystobacterineae</taxon>
        <taxon>Archangiaceae</taxon>
        <taxon>Stigmatella</taxon>
    </lineage>
</organism>
<feature type="signal peptide" evidence="1">
    <location>
        <begin position="1"/>
        <end position="21"/>
    </location>
</feature>
<protein>
    <recommendedName>
        <fullName evidence="4">TolC family protein</fullName>
    </recommendedName>
</protein>
<keyword evidence="1" id="KW-0732">Signal</keyword>
<keyword evidence="3" id="KW-1185">Reference proteome</keyword>
<dbReference type="RefSeq" id="WP_272134239.1">
    <property type="nucleotide sequence ID" value="NZ_JAQNDM010000001.1"/>
</dbReference>
<reference evidence="2 3" key="1">
    <citation type="submission" date="2022-11" db="EMBL/GenBank/DDBJ databases">
        <title>Minimal conservation of predation-associated metabolite biosynthetic gene clusters underscores biosynthetic potential of Myxococcota including descriptions for ten novel species: Archangium lansinium sp. nov., Myxococcus landrumus sp. nov., Nannocystis bai.</title>
        <authorList>
            <person name="Ahearne A."/>
            <person name="Stevens C."/>
            <person name="Dowd S."/>
        </authorList>
    </citation>
    <scope>NUCLEOTIDE SEQUENCE [LARGE SCALE GENOMIC DNA]</scope>
    <source>
        <strain evidence="2 3">NCWAL01</strain>
    </source>
</reference>
<evidence type="ECO:0000256" key="1">
    <source>
        <dbReference type="SAM" id="SignalP"/>
    </source>
</evidence>
<feature type="chain" id="PRO_5045093080" description="TolC family protein" evidence="1">
    <location>
        <begin position="22"/>
        <end position="371"/>
    </location>
</feature>
<dbReference type="EMBL" id="JAQNDM010000001">
    <property type="protein sequence ID" value="MDC0707030.1"/>
    <property type="molecule type" value="Genomic_DNA"/>
</dbReference>
<dbReference type="Proteomes" id="UP001221838">
    <property type="component" value="Unassembled WGS sequence"/>
</dbReference>
<evidence type="ECO:0000313" key="3">
    <source>
        <dbReference type="Proteomes" id="UP001221838"/>
    </source>
</evidence>
<name>A0ABT5D1R3_9BACT</name>
<sequence>MKRSIAWGALPCFAALHVASAQSNPSAQEEGGPSAPAWCEYTRSVAAAESAVLLAPEVFGSAGVVNAGDAAGDAPLGSQTLRLTAGLGYNVVNAYRGVTLRRRAEAECRRYKAFAALQSAFQAGAEIGTGPAFAARLAVLEAAIPEGARLLEALKVDLQEGRATVEELNGLQLRLEQLRTLAYETARMRERLAHLPPPPSQPLPTLLQALHAADDEVERLAGTLRRTAAWDIRLRGGYDELIDVRQDVPLFGVLTVSYNLGGWAQSKANARARSTRQQASTEEVEGFPQQVERMLQDLRATRRLEETRLREVSALAGDLEGQLREVQALETVKVRRFRDYLVLEVARLRAEQAWLQAHLNALEAFLGSPSP</sequence>
<evidence type="ECO:0008006" key="4">
    <source>
        <dbReference type="Google" id="ProtNLM"/>
    </source>
</evidence>
<gene>
    <name evidence="2" type="ORF">POL68_00960</name>
</gene>
<evidence type="ECO:0000313" key="2">
    <source>
        <dbReference type="EMBL" id="MDC0707030.1"/>
    </source>
</evidence>
<comment type="caution">
    <text evidence="2">The sequence shown here is derived from an EMBL/GenBank/DDBJ whole genome shotgun (WGS) entry which is preliminary data.</text>
</comment>
<proteinExistence type="predicted"/>
<accession>A0ABT5D1R3</accession>